<gene>
    <name evidence="1" type="ORF">QBZ16_005172</name>
</gene>
<organism evidence="1 2">
    <name type="scientific">Prototheca wickerhamii</name>
    <dbReference type="NCBI Taxonomy" id="3111"/>
    <lineage>
        <taxon>Eukaryota</taxon>
        <taxon>Viridiplantae</taxon>
        <taxon>Chlorophyta</taxon>
        <taxon>core chlorophytes</taxon>
        <taxon>Trebouxiophyceae</taxon>
        <taxon>Chlorellales</taxon>
        <taxon>Chlorellaceae</taxon>
        <taxon>Prototheca</taxon>
    </lineage>
</organism>
<dbReference type="Gene3D" id="2.130.10.10">
    <property type="entry name" value="YVTN repeat-like/Quinoprotein amine dehydrogenase"/>
    <property type="match status" value="1"/>
</dbReference>
<name>A0AAD9IGY9_PROWI</name>
<accession>A0AAD9IGY9</accession>
<reference evidence="1" key="1">
    <citation type="submission" date="2021-01" db="EMBL/GenBank/DDBJ databases">
        <authorList>
            <person name="Eckstrom K.M.E."/>
        </authorList>
    </citation>
    <scope>NUCLEOTIDE SEQUENCE</scope>
    <source>
        <strain evidence="1">UVCC 0001</strain>
    </source>
</reference>
<proteinExistence type="predicted"/>
<comment type="caution">
    <text evidence="1">The sequence shown here is derived from an EMBL/GenBank/DDBJ whole genome shotgun (WGS) entry which is preliminary data.</text>
</comment>
<dbReference type="InterPro" id="IPR015943">
    <property type="entry name" value="WD40/YVTN_repeat-like_dom_sf"/>
</dbReference>
<sequence>MSLWDERSQADLDELAQASSQYAWSSLVPSTLDTEASRARKKLGLEQAVRRSEWWADQTGSSTASQLRFPSPVLLAVIGPPGSSLLGFILSSHADPQEPQEALVLDSSTGRYQRGGCVIVLAGALSCAPSGPTAILEGEEIAGVISEEPPAVSIFQLASGPASRPLAVESAQPCWAALEDGPRSLFVSGRGPLVSRLTLDPLCRSYTWAEPLPAAVGQDIELEDVGHLALEPGPRPGRRRLLGVSRGGAAALWDLEARQLLAVIAPGAGAGVPRQVWPVHEAAHVSRSPHGGPSDQLGVLVLTRHERKLQLWRRGSQGAALSSVDLLPSQATRFITAMLVCSPLAPDDGDVLILGLADGTLLVWQLPTGRPLGCVAGLSSAAVLALTGSSGLAGQLSVCVGWACGTALLLPLRQLLCMVSQGAES</sequence>
<dbReference type="Proteomes" id="UP001255856">
    <property type="component" value="Unassembled WGS sequence"/>
</dbReference>
<dbReference type="SUPFAM" id="SSF117289">
    <property type="entry name" value="Nucleoporin domain"/>
    <property type="match status" value="1"/>
</dbReference>
<protein>
    <submittedName>
        <fullName evidence="1">Uncharacterized protein</fullName>
    </submittedName>
</protein>
<keyword evidence="2" id="KW-1185">Reference proteome</keyword>
<evidence type="ECO:0000313" key="2">
    <source>
        <dbReference type="Proteomes" id="UP001255856"/>
    </source>
</evidence>
<dbReference type="AlphaFoldDB" id="A0AAD9IGY9"/>
<dbReference type="EMBL" id="JASFZW010000008">
    <property type="protein sequence ID" value="KAK2076944.1"/>
    <property type="molecule type" value="Genomic_DNA"/>
</dbReference>
<evidence type="ECO:0000313" key="1">
    <source>
        <dbReference type="EMBL" id="KAK2076944.1"/>
    </source>
</evidence>